<evidence type="ECO:0000313" key="3">
    <source>
        <dbReference type="Proteomes" id="UP001163255"/>
    </source>
</evidence>
<dbReference type="InterPro" id="IPR013321">
    <property type="entry name" value="Arc_rbn_hlx_hlx"/>
</dbReference>
<keyword evidence="3" id="KW-1185">Reference proteome</keyword>
<dbReference type="Gene3D" id="1.10.1220.10">
    <property type="entry name" value="Met repressor-like"/>
    <property type="match status" value="1"/>
</dbReference>
<evidence type="ECO:0000313" key="2">
    <source>
        <dbReference type="EMBL" id="UYM18555.1"/>
    </source>
</evidence>
<evidence type="ECO:0000259" key="1">
    <source>
        <dbReference type="Pfam" id="PF22513"/>
    </source>
</evidence>
<feature type="domain" description="Antitoxin FitA-like ribbon-helix-helix" evidence="1">
    <location>
        <begin position="2"/>
        <end position="40"/>
    </location>
</feature>
<keyword evidence="2" id="KW-0238">DNA-binding</keyword>
<protein>
    <submittedName>
        <fullName evidence="2">DNA-binding protein</fullName>
    </submittedName>
</protein>
<dbReference type="Pfam" id="PF22513">
    <property type="entry name" value="FitA-like_RHH"/>
    <property type="match status" value="1"/>
</dbReference>
<reference evidence="2" key="1">
    <citation type="submission" date="2022-10" db="EMBL/GenBank/DDBJ databases">
        <title>Completed Genome Sequence of two octocoral isolated bacterium, Endozoicomonas euniceicola EF212T and Endozoicomonas gorgoniicola PS125T.</title>
        <authorList>
            <person name="Chiou Y.-J."/>
            <person name="Chen Y.-H."/>
        </authorList>
    </citation>
    <scope>NUCLEOTIDE SEQUENCE</scope>
    <source>
        <strain evidence="2">EF212</strain>
    </source>
</reference>
<dbReference type="EMBL" id="CP103300">
    <property type="protein sequence ID" value="UYM18555.1"/>
    <property type="molecule type" value="Genomic_DNA"/>
</dbReference>
<gene>
    <name evidence="2" type="ORF">NX720_11840</name>
</gene>
<dbReference type="InterPro" id="IPR053853">
    <property type="entry name" value="FitA-like_RHH"/>
</dbReference>
<dbReference type="RefSeq" id="WP_262601315.1">
    <property type="nucleotide sequence ID" value="NZ_CP103300.1"/>
</dbReference>
<dbReference type="Proteomes" id="UP001163255">
    <property type="component" value="Chromosome"/>
</dbReference>
<dbReference type="InterPro" id="IPR010985">
    <property type="entry name" value="Ribbon_hlx_hlx"/>
</dbReference>
<organism evidence="2 3">
    <name type="scientific">Endozoicomonas euniceicola</name>
    <dbReference type="NCBI Taxonomy" id="1234143"/>
    <lineage>
        <taxon>Bacteria</taxon>
        <taxon>Pseudomonadati</taxon>
        <taxon>Pseudomonadota</taxon>
        <taxon>Gammaproteobacteria</taxon>
        <taxon>Oceanospirillales</taxon>
        <taxon>Endozoicomonadaceae</taxon>
        <taxon>Endozoicomonas</taxon>
    </lineage>
</organism>
<dbReference type="SUPFAM" id="SSF47598">
    <property type="entry name" value="Ribbon-helix-helix"/>
    <property type="match status" value="1"/>
</dbReference>
<accession>A0ABY6H0W2</accession>
<name>A0ABY6H0W2_9GAMM</name>
<sequence length="77" mass="8723">MANLIVRNIDEKVVDALKTQADKHEPSVEAEHRRVLESALPDPRKKSFTEALENIPDVGTDADFERINDGGERDVFY</sequence>
<proteinExistence type="predicted"/>
<dbReference type="GO" id="GO:0003677">
    <property type="term" value="F:DNA binding"/>
    <property type="evidence" value="ECO:0007669"/>
    <property type="project" value="UniProtKB-KW"/>
</dbReference>